<evidence type="ECO:0000313" key="4">
    <source>
        <dbReference type="EMBL" id="EKX42375.1"/>
    </source>
</evidence>
<dbReference type="HOGENOM" id="CLU_432434_0_0_1"/>
<gene>
    <name evidence="4" type="ORF">GUITHDRAFT_111653</name>
</gene>
<feature type="compositionally biased region" description="Basic and acidic residues" evidence="1">
    <location>
        <begin position="473"/>
        <end position="489"/>
    </location>
</feature>
<feature type="region of interest" description="Disordered" evidence="1">
    <location>
        <begin position="431"/>
        <end position="489"/>
    </location>
</feature>
<protein>
    <recommendedName>
        <fullName evidence="3">ZU5 domain-containing protein</fullName>
    </recommendedName>
</protein>
<dbReference type="Pfam" id="PF00791">
    <property type="entry name" value="ZU5"/>
    <property type="match status" value="1"/>
</dbReference>
<keyword evidence="2" id="KW-0812">Transmembrane</keyword>
<keyword evidence="2" id="KW-0472">Membrane</keyword>
<dbReference type="EnsemblProtists" id="EKX42375">
    <property type="protein sequence ID" value="EKX42375"/>
    <property type="gene ID" value="GUITHDRAFT_111653"/>
</dbReference>
<proteinExistence type="predicted"/>
<dbReference type="AlphaFoldDB" id="L1J2Q6"/>
<dbReference type="RefSeq" id="XP_005829355.1">
    <property type="nucleotide sequence ID" value="XM_005829298.1"/>
</dbReference>
<organism evidence="4">
    <name type="scientific">Guillardia theta (strain CCMP2712)</name>
    <name type="common">Cryptophyte</name>
    <dbReference type="NCBI Taxonomy" id="905079"/>
    <lineage>
        <taxon>Eukaryota</taxon>
        <taxon>Cryptophyceae</taxon>
        <taxon>Pyrenomonadales</taxon>
        <taxon>Geminigeraceae</taxon>
        <taxon>Guillardia</taxon>
    </lineage>
</organism>
<feature type="domain" description="ZU5" evidence="3">
    <location>
        <begin position="222"/>
        <end position="285"/>
    </location>
</feature>
<keyword evidence="2" id="KW-1133">Transmembrane helix</keyword>
<dbReference type="Gene3D" id="2.60.220.30">
    <property type="match status" value="1"/>
</dbReference>
<reference evidence="5" key="3">
    <citation type="submission" date="2016-03" db="UniProtKB">
        <authorList>
            <consortium name="EnsemblProtists"/>
        </authorList>
    </citation>
    <scope>IDENTIFICATION</scope>
</reference>
<accession>L1J2Q6</accession>
<dbReference type="GeneID" id="17299060"/>
<feature type="transmembrane region" description="Helical" evidence="2">
    <location>
        <begin position="371"/>
        <end position="399"/>
    </location>
</feature>
<evidence type="ECO:0000313" key="5">
    <source>
        <dbReference type="EnsemblProtists" id="EKX42375"/>
    </source>
</evidence>
<evidence type="ECO:0000256" key="1">
    <source>
        <dbReference type="SAM" id="MobiDB-lite"/>
    </source>
</evidence>
<evidence type="ECO:0000313" key="6">
    <source>
        <dbReference type="Proteomes" id="UP000011087"/>
    </source>
</evidence>
<dbReference type="PaxDb" id="55529-EKX42375"/>
<keyword evidence="6" id="KW-1185">Reference proteome</keyword>
<dbReference type="KEGG" id="gtt:GUITHDRAFT_111653"/>
<dbReference type="EMBL" id="JH993017">
    <property type="protein sequence ID" value="EKX42375.1"/>
    <property type="molecule type" value="Genomic_DNA"/>
</dbReference>
<dbReference type="Proteomes" id="UP000011087">
    <property type="component" value="Unassembled WGS sequence"/>
</dbReference>
<evidence type="ECO:0000259" key="3">
    <source>
        <dbReference type="Pfam" id="PF00791"/>
    </source>
</evidence>
<reference evidence="6" key="2">
    <citation type="submission" date="2012-11" db="EMBL/GenBank/DDBJ databases">
        <authorList>
            <person name="Kuo A."/>
            <person name="Curtis B.A."/>
            <person name="Tanifuji G."/>
            <person name="Burki F."/>
            <person name="Gruber A."/>
            <person name="Irimia M."/>
            <person name="Maruyama S."/>
            <person name="Arias M.C."/>
            <person name="Ball S.G."/>
            <person name="Gile G.H."/>
            <person name="Hirakawa Y."/>
            <person name="Hopkins J.F."/>
            <person name="Rensing S.A."/>
            <person name="Schmutz J."/>
            <person name="Symeonidi A."/>
            <person name="Elias M."/>
            <person name="Eveleigh R.J."/>
            <person name="Herman E.K."/>
            <person name="Klute M.J."/>
            <person name="Nakayama T."/>
            <person name="Obornik M."/>
            <person name="Reyes-Prieto A."/>
            <person name="Armbrust E.V."/>
            <person name="Aves S.J."/>
            <person name="Beiko R.G."/>
            <person name="Coutinho P."/>
            <person name="Dacks J.B."/>
            <person name="Durnford D.G."/>
            <person name="Fast N.M."/>
            <person name="Green B.R."/>
            <person name="Grisdale C."/>
            <person name="Hempe F."/>
            <person name="Henrissat B."/>
            <person name="Hoppner M.P."/>
            <person name="Ishida K.-I."/>
            <person name="Kim E."/>
            <person name="Koreny L."/>
            <person name="Kroth P.G."/>
            <person name="Liu Y."/>
            <person name="Malik S.-B."/>
            <person name="Maier U.G."/>
            <person name="McRose D."/>
            <person name="Mock T."/>
            <person name="Neilson J.A."/>
            <person name="Onodera N.T."/>
            <person name="Poole A.M."/>
            <person name="Pritham E.J."/>
            <person name="Richards T.A."/>
            <person name="Rocap G."/>
            <person name="Roy S.W."/>
            <person name="Sarai C."/>
            <person name="Schaack S."/>
            <person name="Shirato S."/>
            <person name="Slamovits C.H."/>
            <person name="Spencer D.F."/>
            <person name="Suzuki S."/>
            <person name="Worden A.Z."/>
            <person name="Zauner S."/>
            <person name="Barry K."/>
            <person name="Bell C."/>
            <person name="Bharti A.K."/>
            <person name="Crow J.A."/>
            <person name="Grimwood J."/>
            <person name="Kramer R."/>
            <person name="Lindquist E."/>
            <person name="Lucas S."/>
            <person name="Salamov A."/>
            <person name="McFadden G.I."/>
            <person name="Lane C.E."/>
            <person name="Keeling P.J."/>
            <person name="Gray M.W."/>
            <person name="Grigoriev I.V."/>
            <person name="Archibald J.M."/>
        </authorList>
    </citation>
    <scope>NUCLEOTIDE SEQUENCE</scope>
    <source>
        <strain evidence="6">CCMP2712</strain>
    </source>
</reference>
<sequence>MASFCTIERLWTCTTLSELSVCRLINPPAFSGVQIFANTTYTKSTCLFRVTVSANFYFKSATTVTIGGLKLSTNQTTVDIVSTDLSPKASWDITSGFLTVNVTNPDTNFLFFTLVGSSPLVPQTAVQVEASCFQCIADLPNTSVPTFSAQWPLSFTDLPKPSCVLPRFGPNCEFTCQGLVVVDKCVCLTGQFGFTCNQTAVKLADSPPPKQVVPDAPATITSSSGIGVRIPAGALTSGITISVDVYEVKNLDVGVQKDTITPAGPVVVFEPSGIRFEKPVEIFTPFDPTRIPPGKSAFVFYNNESAFPPWQRQESEVVPGKNLTRALVYHFSGYMSMAADPPVIPSLSSNASVVVTVSSTPASSTTTPKPYAAPLGLILGLIGGGVGVMVTMSASLVVYRYSKKARQAEDIVEEFSPVMADTGLASASLVLHDNPEGLPDSMTRELNGERGQQQQQQDEQQQQQQDEQQQQQDEEHEHEHEHEQQTHLDEEAEEPIFQEIEQESTVSPRLIEAQGSVLGRFWPAQISLEGGSVSASIVMQGSELPSAQSPSTPSYYQRETVTSDDESEIAELKTEDFPSFRFPRHPPASGAVFVSSFLYSSQDLAPIDAEPDEFHEAYPASPGTSMTSKTIIL</sequence>
<evidence type="ECO:0000256" key="2">
    <source>
        <dbReference type="SAM" id="Phobius"/>
    </source>
</evidence>
<dbReference type="InterPro" id="IPR000906">
    <property type="entry name" value="ZU5_dom"/>
</dbReference>
<feature type="compositionally biased region" description="Low complexity" evidence="1">
    <location>
        <begin position="452"/>
        <end position="471"/>
    </location>
</feature>
<reference evidence="4 6" key="1">
    <citation type="journal article" date="2012" name="Nature">
        <title>Algal genomes reveal evolutionary mosaicism and the fate of nucleomorphs.</title>
        <authorList>
            <consortium name="DOE Joint Genome Institute"/>
            <person name="Curtis B.A."/>
            <person name="Tanifuji G."/>
            <person name="Burki F."/>
            <person name="Gruber A."/>
            <person name="Irimia M."/>
            <person name="Maruyama S."/>
            <person name="Arias M.C."/>
            <person name="Ball S.G."/>
            <person name="Gile G.H."/>
            <person name="Hirakawa Y."/>
            <person name="Hopkins J.F."/>
            <person name="Kuo A."/>
            <person name="Rensing S.A."/>
            <person name="Schmutz J."/>
            <person name="Symeonidi A."/>
            <person name="Elias M."/>
            <person name="Eveleigh R.J."/>
            <person name="Herman E.K."/>
            <person name="Klute M.J."/>
            <person name="Nakayama T."/>
            <person name="Obornik M."/>
            <person name="Reyes-Prieto A."/>
            <person name="Armbrust E.V."/>
            <person name="Aves S.J."/>
            <person name="Beiko R.G."/>
            <person name="Coutinho P."/>
            <person name="Dacks J.B."/>
            <person name="Durnford D.G."/>
            <person name="Fast N.M."/>
            <person name="Green B.R."/>
            <person name="Grisdale C.J."/>
            <person name="Hempel F."/>
            <person name="Henrissat B."/>
            <person name="Hoppner M.P."/>
            <person name="Ishida K."/>
            <person name="Kim E."/>
            <person name="Koreny L."/>
            <person name="Kroth P.G."/>
            <person name="Liu Y."/>
            <person name="Malik S.B."/>
            <person name="Maier U.G."/>
            <person name="McRose D."/>
            <person name="Mock T."/>
            <person name="Neilson J.A."/>
            <person name="Onodera N.T."/>
            <person name="Poole A.M."/>
            <person name="Pritham E.J."/>
            <person name="Richards T.A."/>
            <person name="Rocap G."/>
            <person name="Roy S.W."/>
            <person name="Sarai C."/>
            <person name="Schaack S."/>
            <person name="Shirato S."/>
            <person name="Slamovits C.H."/>
            <person name="Spencer D.F."/>
            <person name="Suzuki S."/>
            <person name="Worden A.Z."/>
            <person name="Zauner S."/>
            <person name="Barry K."/>
            <person name="Bell C."/>
            <person name="Bharti A.K."/>
            <person name="Crow J.A."/>
            <person name="Grimwood J."/>
            <person name="Kramer R."/>
            <person name="Lindquist E."/>
            <person name="Lucas S."/>
            <person name="Salamov A."/>
            <person name="McFadden G.I."/>
            <person name="Lane C.E."/>
            <person name="Keeling P.J."/>
            <person name="Gray M.W."/>
            <person name="Grigoriev I.V."/>
            <person name="Archibald J.M."/>
        </authorList>
    </citation>
    <scope>NUCLEOTIDE SEQUENCE</scope>
    <source>
        <strain evidence="4 6">CCMP2712</strain>
    </source>
</reference>
<name>L1J2Q6_GUITC</name>